<dbReference type="RefSeq" id="WP_269203522.1">
    <property type="nucleotide sequence ID" value="NZ_AUXX01000012.1"/>
</dbReference>
<dbReference type="PATRIC" id="fig|1365257.3.peg.1993"/>
<sequence>MKTFYKFKHQQQQNAPLYFDIVRNLSNAAQLSVMHTGVKP</sequence>
<evidence type="ECO:0000313" key="2">
    <source>
        <dbReference type="Proteomes" id="UP000076661"/>
    </source>
</evidence>
<proteinExistence type="predicted"/>
<evidence type="ECO:0000313" key="1">
    <source>
        <dbReference type="EMBL" id="KZN67553.1"/>
    </source>
</evidence>
<dbReference type="EMBL" id="AUXX01000012">
    <property type="protein sequence ID" value="KZN67553.1"/>
    <property type="molecule type" value="Genomic_DNA"/>
</dbReference>
<name>A0A162BS92_9GAMM</name>
<reference evidence="1 2" key="1">
    <citation type="submission" date="2013-07" db="EMBL/GenBank/DDBJ databases">
        <title>Comparative Genomic and Metabolomic Analysis of Twelve Strains of Pseudoalteromonas luteoviolacea.</title>
        <authorList>
            <person name="Vynne N.G."/>
            <person name="Mansson M."/>
            <person name="Gram L."/>
        </authorList>
    </citation>
    <scope>NUCLEOTIDE SEQUENCE [LARGE SCALE GENOMIC DNA]</scope>
    <source>
        <strain evidence="1 2">S4060-1</strain>
    </source>
</reference>
<dbReference type="Proteomes" id="UP000076661">
    <property type="component" value="Unassembled WGS sequence"/>
</dbReference>
<organism evidence="1 2">
    <name type="scientific">Pseudoalteromonas luteoviolacea S4060-1</name>
    <dbReference type="NCBI Taxonomy" id="1365257"/>
    <lineage>
        <taxon>Bacteria</taxon>
        <taxon>Pseudomonadati</taxon>
        <taxon>Pseudomonadota</taxon>
        <taxon>Gammaproteobacteria</taxon>
        <taxon>Alteromonadales</taxon>
        <taxon>Pseudoalteromonadaceae</taxon>
        <taxon>Pseudoalteromonas</taxon>
    </lineage>
</organism>
<protein>
    <submittedName>
        <fullName evidence="1">Uncharacterized protein</fullName>
    </submittedName>
</protein>
<gene>
    <name evidence="1" type="ORF">N478_02020</name>
</gene>
<accession>A0A162BS92</accession>
<dbReference type="AlphaFoldDB" id="A0A162BS92"/>
<comment type="caution">
    <text evidence="1">The sequence shown here is derived from an EMBL/GenBank/DDBJ whole genome shotgun (WGS) entry which is preliminary data.</text>
</comment>